<accession>A0ABT0RF58</accession>
<evidence type="ECO:0008006" key="5">
    <source>
        <dbReference type="Google" id="ProtNLM"/>
    </source>
</evidence>
<feature type="transmembrane region" description="Helical" evidence="2">
    <location>
        <begin position="12"/>
        <end position="29"/>
    </location>
</feature>
<reference evidence="3" key="1">
    <citation type="submission" date="2022-05" db="EMBL/GenBank/DDBJ databases">
        <authorList>
            <person name="Jo J.-H."/>
            <person name="Im W.-T."/>
        </authorList>
    </citation>
    <scope>NUCLEOTIDE SEQUENCE</scope>
    <source>
        <strain evidence="3">RG327</strain>
    </source>
</reference>
<protein>
    <recommendedName>
        <fullName evidence="5">PH domain-containing protein</fullName>
    </recommendedName>
</protein>
<dbReference type="RefSeq" id="WP_249867848.1">
    <property type="nucleotide sequence ID" value="NZ_JAMGBC010000001.1"/>
</dbReference>
<feature type="region of interest" description="Disordered" evidence="1">
    <location>
        <begin position="193"/>
        <end position="223"/>
    </location>
</feature>
<dbReference type="EMBL" id="JAMGBC010000001">
    <property type="protein sequence ID" value="MCL6678922.1"/>
    <property type="molecule type" value="Genomic_DNA"/>
</dbReference>
<keyword evidence="2" id="KW-0812">Transmembrane</keyword>
<organism evidence="3 4">
    <name type="scientific">Sphingomonas anseongensis</name>
    <dbReference type="NCBI Taxonomy" id="2908207"/>
    <lineage>
        <taxon>Bacteria</taxon>
        <taxon>Pseudomonadati</taxon>
        <taxon>Pseudomonadota</taxon>
        <taxon>Alphaproteobacteria</taxon>
        <taxon>Sphingomonadales</taxon>
        <taxon>Sphingomonadaceae</taxon>
        <taxon>Sphingomonas</taxon>
    </lineage>
</organism>
<comment type="caution">
    <text evidence="3">The sequence shown here is derived from an EMBL/GenBank/DDBJ whole genome shotgun (WGS) entry which is preliminary data.</text>
</comment>
<evidence type="ECO:0000256" key="2">
    <source>
        <dbReference type="SAM" id="Phobius"/>
    </source>
</evidence>
<proteinExistence type="predicted"/>
<gene>
    <name evidence="3" type="ORF">LZ519_06270</name>
</gene>
<keyword evidence="2" id="KW-0472">Membrane</keyword>
<keyword evidence="4" id="KW-1185">Reference proteome</keyword>
<keyword evidence="2" id="KW-1133">Transmembrane helix</keyword>
<evidence type="ECO:0000256" key="1">
    <source>
        <dbReference type="SAM" id="MobiDB-lite"/>
    </source>
</evidence>
<sequence length="223" mass="24207">MRVYDYRPDKAAMGSAFLAAFAYASYEIWRSSGSVIVLIFGLMMAAGAAKLAYDAFNHTPTIKFDRDTLWVRKTFGGVAEIPWREVHSIKLMVFTMKYAGVFPVGKHQYLEITCEGGIFGAQRFRVSTETMRLPAGGAAEIALILQAAHIEAVGVAGVAMAGAGERGWGVDLPTEEQPGSDFDADAALARYLASKESETRQPSSPSPARMAMPERPVFGRKTS</sequence>
<name>A0ABT0RF58_9SPHN</name>
<feature type="transmembrane region" description="Helical" evidence="2">
    <location>
        <begin position="35"/>
        <end position="53"/>
    </location>
</feature>
<dbReference type="Proteomes" id="UP001165343">
    <property type="component" value="Unassembled WGS sequence"/>
</dbReference>
<evidence type="ECO:0000313" key="4">
    <source>
        <dbReference type="Proteomes" id="UP001165343"/>
    </source>
</evidence>
<evidence type="ECO:0000313" key="3">
    <source>
        <dbReference type="EMBL" id="MCL6678922.1"/>
    </source>
</evidence>